<evidence type="ECO:0000313" key="4">
    <source>
        <dbReference type="EMBL" id="PRD12353.1"/>
    </source>
</evidence>
<dbReference type="AlphaFoldDB" id="A0A2S9I3I0"/>
<reference evidence="4 5" key="1">
    <citation type="submission" date="2017-10" db="EMBL/GenBank/DDBJ databases">
        <title>Draft genome of two endophytic bacteria isolated from 'guarana' Paullinia cupana (Mart.) Ducke.</title>
        <authorList>
            <person name="Siqueira K.A."/>
            <person name="Liotti R.G."/>
            <person name="Mendes T.A."/>
            <person name="Soares M.A."/>
        </authorList>
    </citation>
    <scope>NUCLEOTIDE SEQUENCE [LARGE SCALE GENOMIC DNA]</scope>
    <source>
        <strain evidence="4 5">342</strain>
    </source>
</reference>
<evidence type="ECO:0000259" key="3">
    <source>
        <dbReference type="PROSITE" id="PS51186"/>
    </source>
</evidence>
<accession>A0A2S9I3I0</accession>
<keyword evidence="2" id="KW-0012">Acyltransferase</keyword>
<dbReference type="Pfam" id="PF00583">
    <property type="entry name" value="Acetyltransf_1"/>
    <property type="match status" value="1"/>
</dbReference>
<keyword evidence="1 4" id="KW-0808">Transferase</keyword>
<dbReference type="OrthoDB" id="3389160at2"/>
<feature type="domain" description="N-acetyltransferase" evidence="3">
    <location>
        <begin position="21"/>
        <end position="171"/>
    </location>
</feature>
<dbReference type="RefSeq" id="WP_105595818.1">
    <property type="nucleotide sequence ID" value="NZ_JAFBFW010000020.1"/>
</dbReference>
<dbReference type="GO" id="GO:0016747">
    <property type="term" value="F:acyltransferase activity, transferring groups other than amino-acyl groups"/>
    <property type="evidence" value="ECO:0007669"/>
    <property type="project" value="InterPro"/>
</dbReference>
<proteinExistence type="predicted"/>
<sequence>MKIMMLTAATLPVYRSQLAELLMDAVAHNALTDYQPIQNREEAASYFHSLRDGLAKGERLLWVACDQNGVVASIQLEICARPDGRNRAEVQQLLVHSRARRKGAGKRLLAVLEQEAIHRQRGLLYLDTLAGTPAEAFYRSQGYSCLGELPDYACLAEGYYCPAVIYYKRLFRVNQVVRPIAS</sequence>
<evidence type="ECO:0000256" key="2">
    <source>
        <dbReference type="ARBA" id="ARBA00023315"/>
    </source>
</evidence>
<evidence type="ECO:0000313" key="5">
    <source>
        <dbReference type="Proteomes" id="UP000239181"/>
    </source>
</evidence>
<evidence type="ECO:0000256" key="1">
    <source>
        <dbReference type="ARBA" id="ARBA00022679"/>
    </source>
</evidence>
<keyword evidence="5" id="KW-1185">Reference proteome</keyword>
<gene>
    <name evidence="4" type="ORF">CQW29_26960</name>
</gene>
<comment type="caution">
    <text evidence="4">The sequence shown here is derived from an EMBL/GenBank/DDBJ whole genome shotgun (WGS) entry which is preliminary data.</text>
</comment>
<dbReference type="PANTHER" id="PTHR43877">
    <property type="entry name" value="AMINOALKYLPHOSPHONATE N-ACETYLTRANSFERASE-RELATED-RELATED"/>
    <property type="match status" value="1"/>
</dbReference>
<dbReference type="InterPro" id="IPR016181">
    <property type="entry name" value="Acyl_CoA_acyltransferase"/>
</dbReference>
<dbReference type="PROSITE" id="PS51186">
    <property type="entry name" value="GNAT"/>
    <property type="match status" value="1"/>
</dbReference>
<dbReference type="Gene3D" id="3.40.630.30">
    <property type="match status" value="1"/>
</dbReference>
<dbReference type="InterPro" id="IPR050832">
    <property type="entry name" value="Bact_Acetyltransf"/>
</dbReference>
<dbReference type="EMBL" id="PDET01000038">
    <property type="protein sequence ID" value="PRD12353.1"/>
    <property type="molecule type" value="Genomic_DNA"/>
</dbReference>
<dbReference type="CDD" id="cd04301">
    <property type="entry name" value="NAT_SF"/>
    <property type="match status" value="1"/>
</dbReference>
<name>A0A2S9I3I0_9GAMM</name>
<organism evidence="4 5">
    <name type="scientific">Pantoea coffeiphila</name>
    <dbReference type="NCBI Taxonomy" id="1465635"/>
    <lineage>
        <taxon>Bacteria</taxon>
        <taxon>Pseudomonadati</taxon>
        <taxon>Pseudomonadota</taxon>
        <taxon>Gammaproteobacteria</taxon>
        <taxon>Enterobacterales</taxon>
        <taxon>Erwiniaceae</taxon>
        <taxon>Pantoea</taxon>
    </lineage>
</organism>
<protein>
    <submittedName>
        <fullName evidence="4">GNAT family N-acetyltransferase</fullName>
    </submittedName>
</protein>
<dbReference type="SUPFAM" id="SSF55729">
    <property type="entry name" value="Acyl-CoA N-acyltransferases (Nat)"/>
    <property type="match status" value="1"/>
</dbReference>
<dbReference type="InterPro" id="IPR000182">
    <property type="entry name" value="GNAT_dom"/>
</dbReference>
<dbReference type="Proteomes" id="UP000239181">
    <property type="component" value="Unassembled WGS sequence"/>
</dbReference>